<evidence type="ECO:0000313" key="3">
    <source>
        <dbReference type="EMBL" id="KAK2956542.1"/>
    </source>
</evidence>
<gene>
    <name evidence="2" type="ORF">BLNAU_15805</name>
    <name evidence="1" type="ORF">BLNAU_22111</name>
    <name evidence="4" type="ORF">BLNAU_5278</name>
    <name evidence="3" type="ORF">BLNAU_8382</name>
</gene>
<evidence type="ECO:0000313" key="5">
    <source>
        <dbReference type="Proteomes" id="UP001281761"/>
    </source>
</evidence>
<sequence>MGGCVETSENLQNVSIKQVSILLHCVACFILHRSDERSGCVSSLVKAVDSVVKVAGHHLRSAAIAVLEQFQNLV</sequence>
<organism evidence="2 5">
    <name type="scientific">Blattamonas nauphoetae</name>
    <dbReference type="NCBI Taxonomy" id="2049346"/>
    <lineage>
        <taxon>Eukaryota</taxon>
        <taxon>Metamonada</taxon>
        <taxon>Preaxostyla</taxon>
        <taxon>Oxymonadida</taxon>
        <taxon>Blattamonas</taxon>
    </lineage>
</organism>
<evidence type="ECO:0000313" key="2">
    <source>
        <dbReference type="EMBL" id="KAK2949323.1"/>
    </source>
</evidence>
<name>A0ABQ9XDH4_9EUKA</name>
<keyword evidence="5" id="KW-1185">Reference proteome</keyword>
<evidence type="ECO:0000313" key="1">
    <source>
        <dbReference type="EMBL" id="KAK2942952.1"/>
    </source>
</evidence>
<proteinExistence type="predicted"/>
<dbReference type="Proteomes" id="UP001281761">
    <property type="component" value="Unassembled WGS sequence"/>
</dbReference>
<dbReference type="EMBL" id="JARBJD010000159">
    <property type="protein sequence ID" value="KAK2949323.1"/>
    <property type="molecule type" value="Genomic_DNA"/>
</dbReference>
<accession>A0ABQ9XDH4</accession>
<comment type="caution">
    <text evidence="2">The sequence shown here is derived from an EMBL/GenBank/DDBJ whole genome shotgun (WGS) entry which is preliminary data.</text>
</comment>
<dbReference type="EMBL" id="JARBJD010000054">
    <property type="protein sequence ID" value="KAK2956542.1"/>
    <property type="molecule type" value="Genomic_DNA"/>
</dbReference>
<dbReference type="EMBL" id="JARBJD010000372">
    <property type="protein sequence ID" value="KAK2942952.1"/>
    <property type="molecule type" value="Genomic_DNA"/>
</dbReference>
<dbReference type="EMBL" id="JARBJD010000027">
    <property type="protein sequence ID" value="KAK2959789.1"/>
    <property type="molecule type" value="Genomic_DNA"/>
</dbReference>
<protein>
    <submittedName>
        <fullName evidence="2">Uncharacterized protein</fullName>
    </submittedName>
</protein>
<evidence type="ECO:0000313" key="4">
    <source>
        <dbReference type="EMBL" id="KAK2959789.1"/>
    </source>
</evidence>
<reference evidence="2 5" key="1">
    <citation type="journal article" date="2022" name="bioRxiv">
        <title>Genomics of Preaxostyla Flagellates Illuminates Evolutionary Transitions and the Path Towards Mitochondrial Loss.</title>
        <authorList>
            <person name="Novak L.V.F."/>
            <person name="Treitli S.C."/>
            <person name="Pyrih J."/>
            <person name="Halakuc P."/>
            <person name="Pipaliya S.V."/>
            <person name="Vacek V."/>
            <person name="Brzon O."/>
            <person name="Soukal P."/>
            <person name="Eme L."/>
            <person name="Dacks J.B."/>
            <person name="Karnkowska A."/>
            <person name="Elias M."/>
            <person name="Hampl V."/>
        </authorList>
    </citation>
    <scope>NUCLEOTIDE SEQUENCE [LARGE SCALE GENOMIC DNA]</scope>
    <source>
        <strain evidence="2">NAU3</strain>
        <tissue evidence="2">Gut</tissue>
    </source>
</reference>